<dbReference type="GO" id="GO:0046961">
    <property type="term" value="F:proton-transporting ATPase activity, rotational mechanism"/>
    <property type="evidence" value="ECO:0007669"/>
    <property type="project" value="InterPro"/>
</dbReference>
<keyword evidence="3" id="KW-0406">Ion transport</keyword>
<evidence type="ECO:0000313" key="6">
    <source>
        <dbReference type="EMBL" id="GBP15653.1"/>
    </source>
</evidence>
<dbReference type="InterPro" id="IPR002699">
    <property type="entry name" value="V_ATPase_D"/>
</dbReference>
<comment type="caution">
    <text evidence="6">The sequence shown here is derived from an EMBL/GenBank/DDBJ whole genome shotgun (WGS) entry which is preliminary data.</text>
</comment>
<name>A0A4C1TMA8_EUMVA</name>
<feature type="region of interest" description="Disordered" evidence="5">
    <location>
        <begin position="463"/>
        <end position="492"/>
    </location>
</feature>
<comment type="similarity">
    <text evidence="1">Belongs to the V-ATPase D subunit family.</text>
</comment>
<evidence type="ECO:0000256" key="5">
    <source>
        <dbReference type="SAM" id="MobiDB-lite"/>
    </source>
</evidence>
<dbReference type="Pfam" id="PF01813">
    <property type="entry name" value="ATP-synt_D"/>
    <property type="match status" value="1"/>
</dbReference>
<dbReference type="EMBL" id="BGZK01000073">
    <property type="protein sequence ID" value="GBP15653.1"/>
    <property type="molecule type" value="Genomic_DNA"/>
</dbReference>
<proteinExistence type="inferred from homology"/>
<dbReference type="STRING" id="151549.A0A4C1TMA8"/>
<evidence type="ECO:0000256" key="4">
    <source>
        <dbReference type="ARBA" id="ARBA00045737"/>
    </source>
</evidence>
<keyword evidence="2" id="KW-0813">Transport</keyword>
<accession>A0A4C1TMA8</accession>
<evidence type="ECO:0000256" key="2">
    <source>
        <dbReference type="ARBA" id="ARBA00022448"/>
    </source>
</evidence>
<evidence type="ECO:0000256" key="1">
    <source>
        <dbReference type="ARBA" id="ARBA00005850"/>
    </source>
</evidence>
<feature type="compositionally biased region" description="Polar residues" evidence="5">
    <location>
        <begin position="468"/>
        <end position="477"/>
    </location>
</feature>
<sequence>MDDDDEDALNAGMSSSVYACTPSLMALQQMKNRLHMAYLGKRLMKWTVLATSRDLRRIAFNISVAHEILVEDLREALVKLARCRYYHSQLNAMTVENHPPLARLTVSQAMKSVTGCKYKSFEVEDFTRDPEDCINKPSYPFQCGENVYVHLGIDKGGQVIAETKMVWVRLIRKIIQHLSLRISFTYLDAYTKVATKKMNVLSKIVIPKTMNTIKYIILELEERAREDFFRLKKVVDLKRKIRAKKEIELKRKCPICFAIMSGKAVEEKCDCLKTGKGPCDIENGPCDIEDSENIPVCIEKPNQEESAGFEVVVNEDEDEEKKAEYSESETVMGEFGENETDSTSLIAISEEDGDLERERCEGSCIGKKESKSEKKPKMPIYDHKIHFNIDEDETVCEGPCTTSTRTKVEPKNKISRSCEDLNKQFNIAGPNKTKIDDKKDFNQKGTADSINLPPCMCLESEKVEPSTPCGTPESNSGGSDGTAGLSRGEVRRTPVDTSVKKYTKIRRYQNCDGTFREEKITITIQTDSYEASIEDDLVRGNVSETDDDDDYTVGFCVSTDQSTGLVNAQILNQTRSEPVKKAVLS</sequence>
<organism evidence="6 7">
    <name type="scientific">Eumeta variegata</name>
    <name type="common">Bagworm moth</name>
    <name type="synonym">Eumeta japonica</name>
    <dbReference type="NCBI Taxonomy" id="151549"/>
    <lineage>
        <taxon>Eukaryota</taxon>
        <taxon>Metazoa</taxon>
        <taxon>Ecdysozoa</taxon>
        <taxon>Arthropoda</taxon>
        <taxon>Hexapoda</taxon>
        <taxon>Insecta</taxon>
        <taxon>Pterygota</taxon>
        <taxon>Neoptera</taxon>
        <taxon>Endopterygota</taxon>
        <taxon>Lepidoptera</taxon>
        <taxon>Glossata</taxon>
        <taxon>Ditrysia</taxon>
        <taxon>Tineoidea</taxon>
        <taxon>Psychidae</taxon>
        <taxon>Oiketicinae</taxon>
        <taxon>Eumeta</taxon>
    </lineage>
</organism>
<comment type="function">
    <text evidence="4">Subunit of the V1 complex of vacuolar(H+)-ATPase (V-ATPase), a multisubunit enzyme composed of a peripheral complex (V1) that hydrolyzes ATP and a membrane integral complex (V0) that translocates protons. V-ATPase is responsible for acidifying and maintaining the pH of intracellular compartments and in some cell types, is targeted to the plasma membrane, where it is responsible for acidifying the extracellular environment.</text>
</comment>
<evidence type="ECO:0000313" key="7">
    <source>
        <dbReference type="Proteomes" id="UP000299102"/>
    </source>
</evidence>
<dbReference type="AlphaFoldDB" id="A0A4C1TMA8"/>
<evidence type="ECO:0000256" key="3">
    <source>
        <dbReference type="ARBA" id="ARBA00023065"/>
    </source>
</evidence>
<dbReference type="Gene3D" id="1.10.287.3240">
    <property type="match status" value="1"/>
</dbReference>
<keyword evidence="7" id="KW-1185">Reference proteome</keyword>
<dbReference type="Proteomes" id="UP000299102">
    <property type="component" value="Unassembled WGS sequence"/>
</dbReference>
<reference evidence="6 7" key="1">
    <citation type="journal article" date="2019" name="Commun. Biol.">
        <title>The bagworm genome reveals a unique fibroin gene that provides high tensile strength.</title>
        <authorList>
            <person name="Kono N."/>
            <person name="Nakamura H."/>
            <person name="Ohtoshi R."/>
            <person name="Tomita M."/>
            <person name="Numata K."/>
            <person name="Arakawa K."/>
        </authorList>
    </citation>
    <scope>NUCLEOTIDE SEQUENCE [LARGE SCALE GENOMIC DNA]</scope>
</reference>
<gene>
    <name evidence="6" type="primary">VMA8</name>
    <name evidence="6" type="ORF">EVAR_5347_1</name>
</gene>
<dbReference type="PANTHER" id="PTHR11671">
    <property type="entry name" value="V-TYPE ATP SYNTHASE SUBUNIT D"/>
    <property type="match status" value="1"/>
</dbReference>
<protein>
    <submittedName>
        <fullName evidence="6">V-type proton ATPase subunit D</fullName>
    </submittedName>
</protein>
<dbReference type="OrthoDB" id="7676488at2759"/>